<dbReference type="NCBIfam" id="NF047847">
    <property type="entry name" value="SS_mature_LptM"/>
    <property type="match status" value="1"/>
</dbReference>
<dbReference type="PROSITE" id="PS51257">
    <property type="entry name" value="PROKAR_LIPOPROTEIN"/>
    <property type="match status" value="1"/>
</dbReference>
<name>A0ABU7GE55_9SPHN</name>
<evidence type="ECO:0000256" key="4">
    <source>
        <dbReference type="ARBA" id="ARBA00023139"/>
    </source>
</evidence>
<evidence type="ECO:0000313" key="8">
    <source>
        <dbReference type="EMBL" id="MEE1877289.1"/>
    </source>
</evidence>
<comment type="caution">
    <text evidence="8">The sequence shown here is derived from an EMBL/GenBank/DDBJ whole genome shotgun (WGS) entry which is preliminary data.</text>
</comment>
<keyword evidence="4" id="KW-0564">Palmitate</keyword>
<feature type="region of interest" description="Disordered" evidence="7">
    <location>
        <begin position="58"/>
        <end position="78"/>
    </location>
</feature>
<comment type="subcellular location">
    <subcellularLocation>
        <location evidence="1">Cell outer membrane</location>
        <topology evidence="1">Lipid-anchor</topology>
    </subcellularLocation>
</comment>
<keyword evidence="9" id="KW-1185">Reference proteome</keyword>
<dbReference type="EMBL" id="JAZDQV010000005">
    <property type="protein sequence ID" value="MEE1877289.1"/>
    <property type="molecule type" value="Genomic_DNA"/>
</dbReference>
<feature type="compositionally biased region" description="Basic and acidic residues" evidence="7">
    <location>
        <begin position="59"/>
        <end position="71"/>
    </location>
</feature>
<dbReference type="Pfam" id="PF13627">
    <property type="entry name" value="LptM_cons"/>
    <property type="match status" value="1"/>
</dbReference>
<proteinExistence type="predicted"/>
<evidence type="ECO:0000256" key="6">
    <source>
        <dbReference type="ARBA" id="ARBA00023288"/>
    </source>
</evidence>
<organism evidence="8 9">
    <name type="scientific">Altererythrobacter litoralis</name>
    <dbReference type="NCBI Taxonomy" id="3113904"/>
    <lineage>
        <taxon>Bacteria</taxon>
        <taxon>Pseudomonadati</taxon>
        <taxon>Pseudomonadota</taxon>
        <taxon>Alphaproteobacteria</taxon>
        <taxon>Sphingomonadales</taxon>
        <taxon>Erythrobacteraceae</taxon>
        <taxon>Altererythrobacter</taxon>
    </lineage>
</organism>
<evidence type="ECO:0000313" key="9">
    <source>
        <dbReference type="Proteomes" id="UP001343492"/>
    </source>
</evidence>
<evidence type="ECO:0000256" key="2">
    <source>
        <dbReference type="ARBA" id="ARBA00022729"/>
    </source>
</evidence>
<keyword evidence="3" id="KW-0472">Membrane</keyword>
<accession>A0ABU7GE55</accession>
<evidence type="ECO:0000256" key="1">
    <source>
        <dbReference type="ARBA" id="ARBA00004459"/>
    </source>
</evidence>
<evidence type="ECO:0000256" key="3">
    <source>
        <dbReference type="ARBA" id="ARBA00023136"/>
    </source>
</evidence>
<evidence type="ECO:0000256" key="7">
    <source>
        <dbReference type="SAM" id="MobiDB-lite"/>
    </source>
</evidence>
<evidence type="ECO:0000256" key="5">
    <source>
        <dbReference type="ARBA" id="ARBA00023237"/>
    </source>
</evidence>
<keyword evidence="6 8" id="KW-0449">Lipoprotein</keyword>
<dbReference type="InterPro" id="IPR032831">
    <property type="entry name" value="LptM_cons"/>
</dbReference>
<dbReference type="RefSeq" id="WP_354144397.1">
    <property type="nucleotide sequence ID" value="NZ_JAZDQV010000005.1"/>
</dbReference>
<gene>
    <name evidence="8" type="ORF">VRS74_06270</name>
</gene>
<dbReference type="Proteomes" id="UP001343492">
    <property type="component" value="Unassembled WGS sequence"/>
</dbReference>
<sequence length="78" mass="8624">MKTRLILAASLLLAACGQKTDLEPLANQELPPAPYGATEQPKAEELLEIETLAAPQRSVELRRRSEERADDPFDLPPE</sequence>
<keyword evidence="2" id="KW-0732">Signal</keyword>
<keyword evidence="5" id="KW-0998">Cell outer membrane</keyword>
<reference evidence="8 9" key="1">
    <citation type="submission" date="2024-01" db="EMBL/GenBank/DDBJ databases">
        <title>The genome sequence of Erythrobacteraceae sp. strain 1XM1-14.</title>
        <authorList>
            <person name="Liu Y."/>
        </authorList>
    </citation>
    <scope>NUCLEOTIDE SEQUENCE [LARGE SCALE GENOMIC DNA]</scope>
    <source>
        <strain evidence="8 9">1XM1-14</strain>
    </source>
</reference>
<protein>
    <submittedName>
        <fullName evidence="8">Lipoprotein</fullName>
    </submittedName>
</protein>